<evidence type="ECO:0000313" key="3">
    <source>
        <dbReference type="Proteomes" id="UP000031599"/>
    </source>
</evidence>
<dbReference type="Proteomes" id="UP000031599">
    <property type="component" value="Unassembled WGS sequence"/>
</dbReference>
<keyword evidence="1" id="KW-1133">Transmembrane helix</keyword>
<name>A0A0C2DAS9_9BACT</name>
<sequence length="196" mass="21189">MFGTMSRVADRYSEGSFSIMCEDGPLPVVLHSTTDRRTSASHVFDLVPAWLLPLVNPDHERAYTASVLGNWVTLPTHPRMSAEQADAIRTLALAEVEASKLVVNGSNDRVVVTETIMDFEQLWVCEGPRREVSGARMIVAPKSGGIGLAANHVKFAPAAELHAITRRVALRELGVVLVLDAVALLVAILVGLKTIL</sequence>
<accession>A0A0C2DAS9</accession>
<keyword evidence="1" id="KW-0812">Transmembrane</keyword>
<evidence type="ECO:0000256" key="1">
    <source>
        <dbReference type="SAM" id="Phobius"/>
    </source>
</evidence>
<keyword evidence="1" id="KW-0472">Membrane</keyword>
<gene>
    <name evidence="2" type="ORF">DB30_00300</name>
</gene>
<comment type="caution">
    <text evidence="2">The sequence shown here is derived from an EMBL/GenBank/DDBJ whole genome shotgun (WGS) entry which is preliminary data.</text>
</comment>
<reference evidence="2 3" key="1">
    <citation type="submission" date="2014-12" db="EMBL/GenBank/DDBJ databases">
        <title>Genome assembly of Enhygromyxa salina DSM 15201.</title>
        <authorList>
            <person name="Sharma G."/>
            <person name="Subramanian S."/>
        </authorList>
    </citation>
    <scope>NUCLEOTIDE SEQUENCE [LARGE SCALE GENOMIC DNA]</scope>
    <source>
        <strain evidence="2 3">DSM 15201</strain>
    </source>
</reference>
<organism evidence="2 3">
    <name type="scientific">Enhygromyxa salina</name>
    <dbReference type="NCBI Taxonomy" id="215803"/>
    <lineage>
        <taxon>Bacteria</taxon>
        <taxon>Pseudomonadati</taxon>
        <taxon>Myxococcota</taxon>
        <taxon>Polyangia</taxon>
        <taxon>Nannocystales</taxon>
        <taxon>Nannocystaceae</taxon>
        <taxon>Enhygromyxa</taxon>
    </lineage>
</organism>
<dbReference type="AlphaFoldDB" id="A0A0C2DAS9"/>
<evidence type="ECO:0000313" key="2">
    <source>
        <dbReference type="EMBL" id="KIG18615.1"/>
    </source>
</evidence>
<dbReference type="EMBL" id="JMCC02000010">
    <property type="protein sequence ID" value="KIG18615.1"/>
    <property type="molecule type" value="Genomic_DNA"/>
</dbReference>
<proteinExistence type="predicted"/>
<feature type="transmembrane region" description="Helical" evidence="1">
    <location>
        <begin position="173"/>
        <end position="192"/>
    </location>
</feature>
<protein>
    <submittedName>
        <fullName evidence="2">Uncharacterized protein</fullName>
    </submittedName>
</protein>